<dbReference type="CDD" id="cd06193">
    <property type="entry name" value="siderophore_interacting"/>
    <property type="match status" value="1"/>
</dbReference>
<organism evidence="2 3">
    <name type="scientific">Gordonia soli NBRC 108243</name>
    <dbReference type="NCBI Taxonomy" id="1223545"/>
    <lineage>
        <taxon>Bacteria</taxon>
        <taxon>Bacillati</taxon>
        <taxon>Actinomycetota</taxon>
        <taxon>Actinomycetes</taxon>
        <taxon>Mycobacteriales</taxon>
        <taxon>Gordoniaceae</taxon>
        <taxon>Gordonia</taxon>
    </lineage>
</organism>
<evidence type="ECO:0000313" key="3">
    <source>
        <dbReference type="Proteomes" id="UP000011666"/>
    </source>
</evidence>
<keyword evidence="3" id="KW-1185">Reference proteome</keyword>
<dbReference type="eggNOG" id="COG2375">
    <property type="taxonomic scope" value="Bacteria"/>
</dbReference>
<dbReference type="GO" id="GO:0016491">
    <property type="term" value="F:oxidoreductase activity"/>
    <property type="evidence" value="ECO:0007669"/>
    <property type="project" value="InterPro"/>
</dbReference>
<dbReference type="EMBL" id="BANX01000007">
    <property type="protein sequence ID" value="GAC67298.1"/>
    <property type="molecule type" value="Genomic_DNA"/>
</dbReference>
<protein>
    <submittedName>
        <fullName evidence="2">Putative siderophore-interacting protein</fullName>
    </submittedName>
</protein>
<dbReference type="InterPro" id="IPR039374">
    <property type="entry name" value="SIP_fam"/>
</dbReference>
<dbReference type="PROSITE" id="PS51384">
    <property type="entry name" value="FAD_FR"/>
    <property type="match status" value="1"/>
</dbReference>
<dbReference type="InterPro" id="IPR007037">
    <property type="entry name" value="SIP_rossman_dom"/>
</dbReference>
<reference evidence="2 3" key="1">
    <citation type="submission" date="2013-01" db="EMBL/GenBank/DDBJ databases">
        <title>Whole genome shotgun sequence of Gordonia soli NBRC 108243.</title>
        <authorList>
            <person name="Isaki-Nakamura S."/>
            <person name="Hosoyama A."/>
            <person name="Tsuchikane K."/>
            <person name="Ando Y."/>
            <person name="Baba S."/>
            <person name="Ohji S."/>
            <person name="Hamada M."/>
            <person name="Tamura T."/>
            <person name="Yamazoe A."/>
            <person name="Yamazaki S."/>
            <person name="Fujita N."/>
        </authorList>
    </citation>
    <scope>NUCLEOTIDE SEQUENCE [LARGE SCALE GENOMIC DNA]</scope>
    <source>
        <strain evidence="2 3">NBRC 108243</strain>
    </source>
</reference>
<proteinExistence type="predicted"/>
<dbReference type="InterPro" id="IPR013113">
    <property type="entry name" value="SIP_FAD-bd"/>
</dbReference>
<dbReference type="Proteomes" id="UP000011666">
    <property type="component" value="Unassembled WGS sequence"/>
</dbReference>
<accession>M0QFF2</accession>
<evidence type="ECO:0000259" key="1">
    <source>
        <dbReference type="PROSITE" id="PS51384"/>
    </source>
</evidence>
<dbReference type="AlphaFoldDB" id="M0QFF2"/>
<comment type="caution">
    <text evidence="2">The sequence shown here is derived from an EMBL/GenBank/DDBJ whole genome shotgun (WGS) entry which is preliminary data.</text>
</comment>
<dbReference type="Gene3D" id="2.40.30.10">
    <property type="entry name" value="Translation factors"/>
    <property type="match status" value="1"/>
</dbReference>
<dbReference type="STRING" id="1223545.GS4_07_00470"/>
<sequence length="264" mass="28312">MAGDDHSRELQTVAARVVELFRPSPALLRVVLDIGAAASDGTWARPNVAVRLNLGPEFDDVSRVYTVRDADLATAQITVDVVQHGAPGPMMRWSAAVQVGDELRLVGPRPHFLAPEGESATVLFADDSALPALYEILRAWPSGRRAVAYVASEDDVAVAELPRTVDVAVESVGVDVGSLLAAAVAVPAPSQHVVWAAGERDEMRSIRTHFRSNVGLGKDDVAVFGYWKRGVSTTDIDRVRLATYQDLLARGKGLADLDDLALDI</sequence>
<feature type="domain" description="FAD-binding FR-type" evidence="1">
    <location>
        <begin position="10"/>
        <end position="115"/>
    </location>
</feature>
<dbReference type="Pfam" id="PF04954">
    <property type="entry name" value="SIP"/>
    <property type="match status" value="1"/>
</dbReference>
<dbReference type="InterPro" id="IPR017938">
    <property type="entry name" value="Riboflavin_synthase-like_b-brl"/>
</dbReference>
<gene>
    <name evidence="2" type="ORF">GS4_07_00470</name>
</gene>
<dbReference type="PANTHER" id="PTHR30157">
    <property type="entry name" value="FERRIC REDUCTASE, NADPH-DEPENDENT"/>
    <property type="match status" value="1"/>
</dbReference>
<dbReference type="InterPro" id="IPR039261">
    <property type="entry name" value="FNR_nucleotide-bd"/>
</dbReference>
<dbReference type="SUPFAM" id="SSF63380">
    <property type="entry name" value="Riboflavin synthase domain-like"/>
    <property type="match status" value="1"/>
</dbReference>
<name>M0QFF2_9ACTN</name>
<dbReference type="InterPro" id="IPR017927">
    <property type="entry name" value="FAD-bd_FR_type"/>
</dbReference>
<dbReference type="PANTHER" id="PTHR30157:SF0">
    <property type="entry name" value="NADPH-DEPENDENT FERRIC-CHELATE REDUCTASE"/>
    <property type="match status" value="1"/>
</dbReference>
<dbReference type="Pfam" id="PF08021">
    <property type="entry name" value="FAD_binding_9"/>
    <property type="match status" value="1"/>
</dbReference>
<evidence type="ECO:0000313" key="2">
    <source>
        <dbReference type="EMBL" id="GAC67298.1"/>
    </source>
</evidence>
<dbReference type="Gene3D" id="3.40.50.80">
    <property type="entry name" value="Nucleotide-binding domain of ferredoxin-NADP reductase (FNR) module"/>
    <property type="match status" value="1"/>
</dbReference>